<reference evidence="2" key="1">
    <citation type="submission" date="2015-08" db="EMBL/GenBank/DDBJ databases">
        <title>Fjat-14210 dsm16467.</title>
        <authorList>
            <person name="Liu B."/>
            <person name="Wang J."/>
            <person name="Zhu Y."/>
            <person name="Liu G."/>
            <person name="Chen Q."/>
            <person name="Chen Z."/>
            <person name="Lan J."/>
            <person name="Che J."/>
            <person name="Ge C."/>
            <person name="Shi H."/>
            <person name="Pan Z."/>
            <person name="Liu X."/>
        </authorList>
    </citation>
    <scope>NUCLEOTIDE SEQUENCE [LARGE SCALE GENOMIC DNA]</scope>
    <source>
        <strain evidence="2">DSM 16467</strain>
    </source>
</reference>
<dbReference type="RefSeq" id="WP_053399857.1">
    <property type="nucleotide sequence ID" value="NZ_JAMAUM010000003.1"/>
</dbReference>
<name>A0A0M0LIE8_9BACI</name>
<dbReference type="PATRIC" id="fig|284581.3.peg.837"/>
<evidence type="ECO:0000313" key="2">
    <source>
        <dbReference type="Proteomes" id="UP000037558"/>
    </source>
</evidence>
<comment type="caution">
    <text evidence="1">The sequence shown here is derived from an EMBL/GenBank/DDBJ whole genome shotgun (WGS) entry which is preliminary data.</text>
</comment>
<sequence length="139" mass="16164">MNDYISTSKVAVEALKLLNIKETARNSDNLRRSINELIQKKELKGIRDHKFYYLSQEQVNYYLKLIKENSHVLPPSIIKELNQHDDQQLVADIYSSVLNANGVEKLKQLIQLYDDGIIEITTEQLQNIITNHHFVDLKS</sequence>
<organism evidence="1 2">
    <name type="scientific">Priestia koreensis</name>
    <dbReference type="NCBI Taxonomy" id="284581"/>
    <lineage>
        <taxon>Bacteria</taxon>
        <taxon>Bacillati</taxon>
        <taxon>Bacillota</taxon>
        <taxon>Bacilli</taxon>
        <taxon>Bacillales</taxon>
        <taxon>Bacillaceae</taxon>
        <taxon>Priestia</taxon>
    </lineage>
</organism>
<dbReference type="EMBL" id="LILC01000002">
    <property type="protein sequence ID" value="KOO50687.1"/>
    <property type="molecule type" value="Genomic_DNA"/>
</dbReference>
<proteinExistence type="predicted"/>
<dbReference type="Proteomes" id="UP000037558">
    <property type="component" value="Unassembled WGS sequence"/>
</dbReference>
<evidence type="ECO:0000313" key="1">
    <source>
        <dbReference type="EMBL" id="KOO50687.1"/>
    </source>
</evidence>
<accession>A0A0M0LIE8</accession>
<gene>
    <name evidence="1" type="ORF">AMD01_02795</name>
</gene>
<protein>
    <submittedName>
        <fullName evidence="1">Uncharacterized protein</fullName>
    </submittedName>
</protein>
<dbReference type="AlphaFoldDB" id="A0A0M0LIE8"/>
<keyword evidence="2" id="KW-1185">Reference proteome</keyword>